<feature type="domain" description="Translation initiation factor 3 N-terminal" evidence="5">
    <location>
        <begin position="85"/>
        <end position="151"/>
    </location>
</feature>
<dbReference type="OMA" id="NQQPNGR"/>
<evidence type="ECO:0000313" key="7">
    <source>
        <dbReference type="Proteomes" id="UP000243975"/>
    </source>
</evidence>
<dbReference type="InterPro" id="IPR036788">
    <property type="entry name" value="T_IF-3_C_sf"/>
</dbReference>
<dbReference type="GO" id="GO:0043022">
    <property type="term" value="F:ribosome binding"/>
    <property type="evidence" value="ECO:0007669"/>
    <property type="project" value="TreeGrafter"/>
</dbReference>
<keyword evidence="7" id="KW-1185">Reference proteome</keyword>
<comment type="caution">
    <text evidence="6">The sequence shown here is derived from an EMBL/GenBank/DDBJ whole genome shotgun (WGS) entry which is preliminary data.</text>
</comment>
<dbReference type="Gene3D" id="3.10.20.80">
    <property type="entry name" value="Translation initiation factor 3 (IF-3), N-terminal domain"/>
    <property type="match status" value="1"/>
</dbReference>
<dbReference type="PANTHER" id="PTHR10938:SF4">
    <property type="entry name" value="TRANSLATION INITIATION FACTOR IF3-1, MITOCHONDRIAL"/>
    <property type="match status" value="1"/>
</dbReference>
<dbReference type="AlphaFoldDB" id="A0A118JTH8"/>
<feature type="region of interest" description="Disordered" evidence="4">
    <location>
        <begin position="268"/>
        <end position="449"/>
    </location>
</feature>
<dbReference type="InterPro" id="IPR019814">
    <property type="entry name" value="Translation_initiation_fac_3_N"/>
</dbReference>
<dbReference type="InterPro" id="IPR036787">
    <property type="entry name" value="T_IF-3_N_sf"/>
</dbReference>
<evidence type="ECO:0000256" key="1">
    <source>
        <dbReference type="ARBA" id="ARBA00005439"/>
    </source>
</evidence>
<gene>
    <name evidence="6" type="ORF">Ccrd_008118</name>
</gene>
<protein>
    <recommendedName>
        <fullName evidence="5">Translation initiation factor 3 N-terminal domain-containing protein</fullName>
    </recommendedName>
</protein>
<dbReference type="GO" id="GO:0032790">
    <property type="term" value="P:ribosome disassembly"/>
    <property type="evidence" value="ECO:0007669"/>
    <property type="project" value="TreeGrafter"/>
</dbReference>
<dbReference type="Pfam" id="PF05198">
    <property type="entry name" value="IF3_N"/>
    <property type="match status" value="1"/>
</dbReference>
<proteinExistence type="inferred from homology"/>
<dbReference type="SUPFAM" id="SSF55200">
    <property type="entry name" value="Translation initiation factor IF3, C-terminal domain"/>
    <property type="match status" value="1"/>
</dbReference>
<dbReference type="STRING" id="59895.A0A118JTH8"/>
<feature type="compositionally biased region" description="Polar residues" evidence="4">
    <location>
        <begin position="386"/>
        <end position="402"/>
    </location>
</feature>
<evidence type="ECO:0000256" key="2">
    <source>
        <dbReference type="ARBA" id="ARBA00022540"/>
    </source>
</evidence>
<evidence type="ECO:0000259" key="5">
    <source>
        <dbReference type="Pfam" id="PF05198"/>
    </source>
</evidence>
<accession>A0A118JTH8</accession>
<dbReference type="OrthoDB" id="21573at2759"/>
<dbReference type="Gene3D" id="3.30.110.10">
    <property type="entry name" value="Translation initiation factor 3 (IF-3), C-terminal domain"/>
    <property type="match status" value="1"/>
</dbReference>
<name>A0A118JTH8_CYNCS</name>
<feature type="compositionally biased region" description="Polar residues" evidence="4">
    <location>
        <begin position="326"/>
        <end position="361"/>
    </location>
</feature>
<dbReference type="Gramene" id="KVH89889">
    <property type="protein sequence ID" value="KVH89889"/>
    <property type="gene ID" value="Ccrd_008118"/>
</dbReference>
<dbReference type="NCBIfam" id="TIGR00168">
    <property type="entry name" value="infC"/>
    <property type="match status" value="1"/>
</dbReference>
<evidence type="ECO:0000256" key="3">
    <source>
        <dbReference type="ARBA" id="ARBA00022917"/>
    </source>
</evidence>
<comment type="similarity">
    <text evidence="1">Belongs to the IF-3 family.</text>
</comment>
<dbReference type="InterPro" id="IPR001288">
    <property type="entry name" value="Translation_initiation_fac_3"/>
</dbReference>
<dbReference type="SUPFAM" id="SSF54364">
    <property type="entry name" value="Translation initiation factor IF3, N-terminal domain"/>
    <property type="match status" value="1"/>
</dbReference>
<dbReference type="EMBL" id="LEKV01005127">
    <property type="protein sequence ID" value="KVH89889.1"/>
    <property type="molecule type" value="Genomic_DNA"/>
</dbReference>
<organism evidence="6 7">
    <name type="scientific">Cynara cardunculus var. scolymus</name>
    <name type="common">Globe artichoke</name>
    <name type="synonym">Cynara scolymus</name>
    <dbReference type="NCBI Taxonomy" id="59895"/>
    <lineage>
        <taxon>Eukaryota</taxon>
        <taxon>Viridiplantae</taxon>
        <taxon>Streptophyta</taxon>
        <taxon>Embryophyta</taxon>
        <taxon>Tracheophyta</taxon>
        <taxon>Spermatophyta</taxon>
        <taxon>Magnoliopsida</taxon>
        <taxon>eudicotyledons</taxon>
        <taxon>Gunneridae</taxon>
        <taxon>Pentapetalae</taxon>
        <taxon>asterids</taxon>
        <taxon>campanulids</taxon>
        <taxon>Asterales</taxon>
        <taxon>Asteraceae</taxon>
        <taxon>Carduoideae</taxon>
        <taxon>Cardueae</taxon>
        <taxon>Carduinae</taxon>
        <taxon>Cynara</taxon>
    </lineage>
</organism>
<evidence type="ECO:0000256" key="4">
    <source>
        <dbReference type="SAM" id="MobiDB-lite"/>
    </source>
</evidence>
<sequence length="449" mass="49986">MVLSWCRMKQAQLRALSSQFRHCYFQIHGPSLVIREASIGAVTSPSMAIHKTGSELGNYVRYYAAPVQVKPKYEEKDKDKGRPRMNEQISAQYVRLVTDEGHGVVSRHEALDRARRLGIDLVEVQADANPPVCKLMDYNKEIYARQAKEKELTKKKSDVVLRKGSMKEVRITCKIDGHDLQTKADGVRRLTERGHRVKCMAVGTADQDLGGLLTRFAALVDEFTLVESGPRVEAKQAYIVVRHVKFGPLKKGPGKKKVAAMLNEKVEQNLDESGSEEDMSCEEAFEVDSPPETSNMDTTLSENRYASKRQTNASAPGPDNRYAATRPTNGSENRYATTRPTNVSGSGSDNRYAATNASGPGSENRYAAMRPVNASDPGMRRRFEPESQNPGSSRQFGQSEPNNDPRRENRYKKGPTSPSDYHVNKGGRGDFSRENANLNPGGIRDGFRR</sequence>
<keyword evidence="3" id="KW-0648">Protein biosynthesis</keyword>
<feature type="compositionally biased region" description="Polar residues" evidence="4">
    <location>
        <begin position="291"/>
        <end position="314"/>
    </location>
</feature>
<dbReference type="Proteomes" id="UP000243975">
    <property type="component" value="Unassembled WGS sequence"/>
</dbReference>
<dbReference type="PANTHER" id="PTHR10938">
    <property type="entry name" value="TRANSLATION INITIATION FACTOR IF-3"/>
    <property type="match status" value="1"/>
</dbReference>
<dbReference type="GO" id="GO:0003743">
    <property type="term" value="F:translation initiation factor activity"/>
    <property type="evidence" value="ECO:0007669"/>
    <property type="project" value="UniProtKB-KW"/>
</dbReference>
<evidence type="ECO:0000313" key="6">
    <source>
        <dbReference type="EMBL" id="KVH89889.1"/>
    </source>
</evidence>
<keyword evidence="2" id="KW-0396">Initiation factor</keyword>
<feature type="compositionally biased region" description="Acidic residues" evidence="4">
    <location>
        <begin position="269"/>
        <end position="286"/>
    </location>
</feature>
<reference evidence="6 7" key="1">
    <citation type="journal article" date="2016" name="Sci. Rep.">
        <title>The genome sequence of the outbreeding globe artichoke constructed de novo incorporating a phase-aware low-pass sequencing strategy of F1 progeny.</title>
        <authorList>
            <person name="Scaglione D."/>
            <person name="Reyes-Chin-Wo S."/>
            <person name="Acquadro A."/>
            <person name="Froenicke L."/>
            <person name="Portis E."/>
            <person name="Beitel C."/>
            <person name="Tirone M."/>
            <person name="Mauro R."/>
            <person name="Lo Monaco A."/>
            <person name="Mauromicale G."/>
            <person name="Faccioli P."/>
            <person name="Cattivelli L."/>
            <person name="Rieseberg L."/>
            <person name="Michelmore R."/>
            <person name="Lanteri S."/>
        </authorList>
    </citation>
    <scope>NUCLEOTIDE SEQUENCE [LARGE SCALE GENOMIC DNA]</scope>
    <source>
        <strain evidence="6">2C</strain>
    </source>
</reference>